<feature type="transmembrane region" description="Helical" evidence="5">
    <location>
        <begin position="287"/>
        <end position="305"/>
    </location>
</feature>
<evidence type="ECO:0000256" key="5">
    <source>
        <dbReference type="SAM" id="Phobius"/>
    </source>
</evidence>
<accession>A0A1V2A611</accession>
<dbReference type="EMBL" id="MSFI01000020">
    <property type="protein sequence ID" value="OMP66455.1"/>
    <property type="molecule type" value="Genomic_DNA"/>
</dbReference>
<gene>
    <name evidence="6" type="ORF">BTO28_12190</name>
</gene>
<dbReference type="PANTHER" id="PTHR10361:SF28">
    <property type="entry name" value="P3 PROTEIN-RELATED"/>
    <property type="match status" value="1"/>
</dbReference>
<comment type="caution">
    <text evidence="6">The sequence shown here is derived from an EMBL/GenBank/DDBJ whole genome shotgun (WGS) entry which is preliminary data.</text>
</comment>
<organism evidence="6 7">
    <name type="scientific">Domibacillus epiphyticus</name>
    <dbReference type="NCBI Taxonomy" id="1714355"/>
    <lineage>
        <taxon>Bacteria</taxon>
        <taxon>Bacillati</taxon>
        <taxon>Bacillota</taxon>
        <taxon>Bacilli</taxon>
        <taxon>Bacillales</taxon>
        <taxon>Bacillaceae</taxon>
        <taxon>Domibacillus</taxon>
    </lineage>
</organism>
<sequence length="312" mass="33385">MNVIANFFSKYLALFMIIVGITTYFSPVHWQSASWVPAFLLGLVIFFTGLSMNVNAIKGVSRKKKELLVITLMKWTVTVFLSVGLALLFFKDHHEITAGLILSGAVPSATAAALYSFLAGGNTSLVVAASLLDTAISPIITPLVMIGFSGQEISLSFLSLLYSFLTIVIIPLAAGLLVQRFMPAVAANATVIIKLASSVTLLLIIHTLTGSGKKYIAEQLDILPLLVAVIFVQVVFPMAAACAIGKWCKFNREDLLAAVFQVSLCNTALAAILAHEYIGGIGSIPPIINIIMNLSIGAWLANYIAGRHEKTS</sequence>
<dbReference type="InterPro" id="IPR002657">
    <property type="entry name" value="BilAc:Na_symport/Acr3"/>
</dbReference>
<evidence type="ECO:0000313" key="7">
    <source>
        <dbReference type="Proteomes" id="UP000188613"/>
    </source>
</evidence>
<feature type="transmembrane region" description="Helical" evidence="5">
    <location>
        <begin position="125"/>
        <end position="148"/>
    </location>
</feature>
<dbReference type="Proteomes" id="UP000188613">
    <property type="component" value="Unassembled WGS sequence"/>
</dbReference>
<feature type="transmembrane region" description="Helical" evidence="5">
    <location>
        <begin position="160"/>
        <end position="178"/>
    </location>
</feature>
<feature type="transmembrane region" description="Helical" evidence="5">
    <location>
        <begin position="36"/>
        <end position="55"/>
    </location>
</feature>
<dbReference type="InterPro" id="IPR004710">
    <property type="entry name" value="Bilac:Na_transpt"/>
</dbReference>
<name>A0A1V2A611_9BACI</name>
<dbReference type="GO" id="GO:0016020">
    <property type="term" value="C:membrane"/>
    <property type="evidence" value="ECO:0007669"/>
    <property type="project" value="UniProtKB-SubCell"/>
</dbReference>
<feature type="transmembrane region" description="Helical" evidence="5">
    <location>
        <begin position="255"/>
        <end position="275"/>
    </location>
</feature>
<evidence type="ECO:0000256" key="4">
    <source>
        <dbReference type="ARBA" id="ARBA00023136"/>
    </source>
</evidence>
<dbReference type="RefSeq" id="WP_076766642.1">
    <property type="nucleotide sequence ID" value="NZ_MSFI01000020.1"/>
</dbReference>
<keyword evidence="3 5" id="KW-1133">Transmembrane helix</keyword>
<reference evidence="6 7" key="1">
    <citation type="submission" date="2016-12" db="EMBL/GenBank/DDBJ databases">
        <title>Domibacillus sp. SAB 38T whole genome sequencing.</title>
        <authorList>
            <person name="Verma A."/>
            <person name="Ojha A.K."/>
            <person name="Krishnamurthi S."/>
        </authorList>
    </citation>
    <scope>NUCLEOTIDE SEQUENCE [LARGE SCALE GENOMIC DNA]</scope>
    <source>
        <strain evidence="6 7">SAB 38</strain>
    </source>
</reference>
<keyword evidence="7" id="KW-1185">Reference proteome</keyword>
<comment type="subcellular location">
    <subcellularLocation>
        <location evidence="1">Membrane</location>
        <topology evidence="1">Multi-pass membrane protein</topology>
    </subcellularLocation>
</comment>
<evidence type="ECO:0000256" key="3">
    <source>
        <dbReference type="ARBA" id="ARBA00022989"/>
    </source>
</evidence>
<feature type="transmembrane region" description="Helical" evidence="5">
    <location>
        <begin position="225"/>
        <end position="248"/>
    </location>
</feature>
<evidence type="ECO:0000256" key="2">
    <source>
        <dbReference type="ARBA" id="ARBA00022692"/>
    </source>
</evidence>
<feature type="transmembrane region" description="Helical" evidence="5">
    <location>
        <begin position="12"/>
        <end position="30"/>
    </location>
</feature>
<keyword evidence="2 5" id="KW-0812">Transmembrane</keyword>
<proteinExistence type="predicted"/>
<keyword evidence="4 5" id="KW-0472">Membrane</keyword>
<dbReference type="STRING" id="1714355.BTO28_12190"/>
<dbReference type="InterPro" id="IPR038770">
    <property type="entry name" value="Na+/solute_symporter_sf"/>
</dbReference>
<evidence type="ECO:0000313" key="6">
    <source>
        <dbReference type="EMBL" id="OMP66455.1"/>
    </source>
</evidence>
<evidence type="ECO:0000256" key="1">
    <source>
        <dbReference type="ARBA" id="ARBA00004141"/>
    </source>
</evidence>
<dbReference type="Pfam" id="PF01758">
    <property type="entry name" value="SBF"/>
    <property type="match status" value="1"/>
</dbReference>
<feature type="transmembrane region" description="Helical" evidence="5">
    <location>
        <begin position="67"/>
        <end position="90"/>
    </location>
</feature>
<feature type="transmembrane region" description="Helical" evidence="5">
    <location>
        <begin position="96"/>
        <end position="118"/>
    </location>
</feature>
<feature type="transmembrane region" description="Helical" evidence="5">
    <location>
        <begin position="185"/>
        <end position="205"/>
    </location>
</feature>
<protein>
    <submittedName>
        <fullName evidence="6">Bile acid:sodium symporter</fullName>
    </submittedName>
</protein>
<dbReference type="AlphaFoldDB" id="A0A1V2A611"/>
<dbReference type="Gene3D" id="1.20.1530.20">
    <property type="match status" value="1"/>
</dbReference>
<dbReference type="PANTHER" id="PTHR10361">
    <property type="entry name" value="SODIUM-BILE ACID COTRANSPORTER"/>
    <property type="match status" value="1"/>
</dbReference>